<gene>
    <name evidence="4" type="ORF">NKR19_g1093</name>
</gene>
<dbReference type="GO" id="GO:0005783">
    <property type="term" value="C:endoplasmic reticulum"/>
    <property type="evidence" value="ECO:0007669"/>
    <property type="project" value="TreeGrafter"/>
</dbReference>
<feature type="region of interest" description="Disordered" evidence="1">
    <location>
        <begin position="880"/>
        <end position="923"/>
    </location>
</feature>
<feature type="domain" description="HSac2" evidence="3">
    <location>
        <begin position="749"/>
        <end position="897"/>
    </location>
</feature>
<evidence type="ECO:0000259" key="2">
    <source>
        <dbReference type="PROSITE" id="PS50275"/>
    </source>
</evidence>
<protein>
    <submittedName>
        <fullName evidence="4">Phosphatidylinositide phosphatase SAC2</fullName>
    </submittedName>
</protein>
<dbReference type="InterPro" id="IPR022158">
    <property type="entry name" value="Inositol_phosphatase"/>
</dbReference>
<dbReference type="PROSITE" id="PS50275">
    <property type="entry name" value="SAC"/>
    <property type="match status" value="1"/>
</dbReference>
<dbReference type="AlphaFoldDB" id="A0AA38S174"/>
<feature type="region of interest" description="Disordered" evidence="1">
    <location>
        <begin position="213"/>
        <end position="263"/>
    </location>
</feature>
<feature type="domain" description="SAC" evidence="2">
    <location>
        <begin position="299"/>
        <end position="679"/>
    </location>
</feature>
<dbReference type="PROSITE" id="PS51791">
    <property type="entry name" value="HSAC2"/>
    <property type="match status" value="1"/>
</dbReference>
<dbReference type="Proteomes" id="UP001174691">
    <property type="component" value="Unassembled WGS sequence"/>
</dbReference>
<dbReference type="EMBL" id="JANBVN010000010">
    <property type="protein sequence ID" value="KAJ9164712.1"/>
    <property type="molecule type" value="Genomic_DNA"/>
</dbReference>
<dbReference type="PANTHER" id="PTHR45662">
    <property type="entry name" value="PHOSPHATIDYLINOSITIDE PHOSPHATASE SAC1"/>
    <property type="match status" value="1"/>
</dbReference>
<feature type="region of interest" description="Disordered" evidence="1">
    <location>
        <begin position="390"/>
        <end position="414"/>
    </location>
</feature>
<organism evidence="4 5">
    <name type="scientific">Coniochaeta hoffmannii</name>
    <dbReference type="NCBI Taxonomy" id="91930"/>
    <lineage>
        <taxon>Eukaryota</taxon>
        <taxon>Fungi</taxon>
        <taxon>Dikarya</taxon>
        <taxon>Ascomycota</taxon>
        <taxon>Pezizomycotina</taxon>
        <taxon>Sordariomycetes</taxon>
        <taxon>Sordariomycetidae</taxon>
        <taxon>Coniochaetales</taxon>
        <taxon>Coniochaetaceae</taxon>
        <taxon>Coniochaeta</taxon>
    </lineage>
</organism>
<evidence type="ECO:0000313" key="4">
    <source>
        <dbReference type="EMBL" id="KAJ9164712.1"/>
    </source>
</evidence>
<dbReference type="Pfam" id="PF12456">
    <property type="entry name" value="hSac2"/>
    <property type="match status" value="1"/>
</dbReference>
<sequence>MPGLARKILVCAAVDGLVLHPITSKKDQRPPAPLKLKYGDASITTVPRDALPDISKTGSSFEAFGIVGLITVSRFCYLISITRRQQVAQIRGYPIYVVTEVALTPCNSYQDASAAVASTAAALKRQQEADDAGTEDDSSDNDEVSVSPSVEATDPDPISEDEERPKNVHRRSSSSIAEDVISRKGSYGRFAQRWFSRTGWALDQKRNMGLTTAEKDEPNEEPQQKADDQKPEVESAAEAVQPMPENSEDAAGTGAGDAEDTSKGAIKAAKAAAVEDPNIPAAGGLLPKLLRTTQILFGSSRSFFFSYDYDITRSALNTTSAPLIPLHEHVDPEFFWNRNIIRPFLDAGADAFALPLMQGFVGQRSFVVDSQPPQTDDGPAKDSVELSSIAADADRKDEPVPDEQKPITTQGQLRPSQKQFDVTIISRRSVKRAGMRFLRRGVDEEGNVANAVESEQILSPSRWDPSAKVYSFVQIRGSIPLFFTQSPYSLKPAPVIQHSPEQNYSAMKMHFDRLEKRYGNLQIVNLVEKHGSEATVGVAYEKNVARLNEETRKGEDDADKENTEKVPFEWFDFHDACRGMRFENVALLLQTLSEKLENFGSTVIVGDDITTTQSGVLRTNCMDCLDRTNVCQSSFAKYMLDHQLKEQGFDLSAQADQVMSWFNILWADNGDAISKQYASTAAMKGDYTRTKKRNYRGALMDAGLGLTRFYNSMVNDFFLQATVDFLLGNVTSLVFEEFQATMMTKDPAVSMSKMREQAIELCQKRVIEDEKEEFIGGWTMLTPRTPDTVKAQTLEEAILLLTDAALYLCRFDWNLDKVSSFDRVDLAHVTGIRFGTYVTSTFSAAQTDEEKNVGLVVEYKPGRNDITRINTRTLSTLSNLGSKKAAKGNKTPASDEAANNQASGSTGMGLVGNLLGRSRTPAPEEPARKIVLKALYTTTSLADPALKDPGGGLGGGEPVNKLTEIQQVVTVAAEIERLAIKKQPGRFEGKSEGERSLVEKADIVSLAEARRSTGLFETIGHSIKRMVWA</sequence>
<evidence type="ECO:0000259" key="3">
    <source>
        <dbReference type="PROSITE" id="PS51791"/>
    </source>
</evidence>
<dbReference type="InterPro" id="IPR034753">
    <property type="entry name" value="hSac2"/>
</dbReference>
<feature type="compositionally biased region" description="Basic and acidic residues" evidence="1">
    <location>
        <begin position="222"/>
        <end position="233"/>
    </location>
</feature>
<comment type="caution">
    <text evidence="4">The sequence shown here is derived from an EMBL/GenBank/DDBJ whole genome shotgun (WGS) entry which is preliminary data.</text>
</comment>
<dbReference type="PANTHER" id="PTHR45662:SF7">
    <property type="entry name" value="SACI DOMAIN PROTEIN (AFU_ORTHOLOGUE AFUA_1G15890)"/>
    <property type="match status" value="1"/>
</dbReference>
<dbReference type="InterPro" id="IPR002013">
    <property type="entry name" value="SAC_dom"/>
</dbReference>
<dbReference type="GO" id="GO:0043812">
    <property type="term" value="F:phosphatidylinositol-4-phosphate phosphatase activity"/>
    <property type="evidence" value="ECO:0007669"/>
    <property type="project" value="TreeGrafter"/>
</dbReference>
<proteinExistence type="predicted"/>
<evidence type="ECO:0000313" key="5">
    <source>
        <dbReference type="Proteomes" id="UP001174691"/>
    </source>
</evidence>
<dbReference type="GO" id="GO:0046856">
    <property type="term" value="P:phosphatidylinositol dephosphorylation"/>
    <property type="evidence" value="ECO:0007669"/>
    <property type="project" value="TreeGrafter"/>
</dbReference>
<feature type="compositionally biased region" description="Acidic residues" evidence="1">
    <location>
        <begin position="129"/>
        <end position="143"/>
    </location>
</feature>
<name>A0AA38S174_9PEZI</name>
<feature type="compositionally biased region" description="Basic and acidic residues" evidence="1">
    <location>
        <begin position="392"/>
        <end position="405"/>
    </location>
</feature>
<keyword evidence="5" id="KW-1185">Reference proteome</keyword>
<feature type="compositionally biased region" description="Acidic residues" evidence="1">
    <location>
        <begin position="153"/>
        <end position="162"/>
    </location>
</feature>
<evidence type="ECO:0000256" key="1">
    <source>
        <dbReference type="SAM" id="MobiDB-lite"/>
    </source>
</evidence>
<feature type="region of interest" description="Disordered" evidence="1">
    <location>
        <begin position="126"/>
        <end position="178"/>
    </location>
</feature>
<dbReference type="Pfam" id="PF02383">
    <property type="entry name" value="Syja_N"/>
    <property type="match status" value="1"/>
</dbReference>
<reference evidence="4" key="1">
    <citation type="submission" date="2022-07" db="EMBL/GenBank/DDBJ databases">
        <title>Fungi with potential for degradation of polypropylene.</title>
        <authorList>
            <person name="Gostincar C."/>
        </authorList>
    </citation>
    <scope>NUCLEOTIDE SEQUENCE</scope>
    <source>
        <strain evidence="4">EXF-13287</strain>
    </source>
</reference>
<accession>A0AA38S174</accession>